<protein>
    <submittedName>
        <fullName evidence="1">Uncharacterized protein</fullName>
    </submittedName>
</protein>
<keyword evidence="2" id="KW-1185">Reference proteome</keyword>
<name>A0A0F5L998_9HYPH</name>
<dbReference type="PATRIC" id="fig|361041.3.peg.1369"/>
<accession>A0A0F5L998</accession>
<gene>
    <name evidence="1" type="ORF">VW35_10055</name>
</gene>
<dbReference type="STRING" id="361041.VW35_10055"/>
<proteinExistence type="predicted"/>
<comment type="caution">
    <text evidence="1">The sequence shown here is derived from an EMBL/GenBank/DDBJ whole genome shotgun (WGS) entry which is preliminary data.</text>
</comment>
<dbReference type="Proteomes" id="UP000033514">
    <property type="component" value="Unassembled WGS sequence"/>
</dbReference>
<reference evidence="1 2" key="1">
    <citation type="submission" date="2015-03" db="EMBL/GenBank/DDBJ databases">
        <authorList>
            <person name="Hassan Y.I."/>
            <person name="Lepp D."/>
            <person name="Zhou T."/>
        </authorList>
    </citation>
    <scope>NUCLEOTIDE SEQUENCE [LARGE SCALE GENOMIC DNA]</scope>
    <source>
        <strain evidence="1 2">GH2-10</strain>
    </source>
</reference>
<evidence type="ECO:0000313" key="1">
    <source>
        <dbReference type="EMBL" id="KKB78830.1"/>
    </source>
</evidence>
<evidence type="ECO:0000313" key="2">
    <source>
        <dbReference type="Proteomes" id="UP000033514"/>
    </source>
</evidence>
<dbReference type="EMBL" id="LAJG01000021">
    <property type="protein sequence ID" value="KKB78830.1"/>
    <property type="molecule type" value="Genomic_DNA"/>
</dbReference>
<organism evidence="1 2">
    <name type="scientific">Devosia soli</name>
    <dbReference type="NCBI Taxonomy" id="361041"/>
    <lineage>
        <taxon>Bacteria</taxon>
        <taxon>Pseudomonadati</taxon>
        <taxon>Pseudomonadota</taxon>
        <taxon>Alphaproteobacteria</taxon>
        <taxon>Hyphomicrobiales</taxon>
        <taxon>Devosiaceae</taxon>
        <taxon>Devosia</taxon>
    </lineage>
</organism>
<sequence>MTRNFCELGNLFDQFVKKLTIPFRVLRRGAGGIIGDNWIWRERIIDSLIHRRIRIIDSGVG</sequence>
<dbReference type="AlphaFoldDB" id="A0A0F5L998"/>